<dbReference type="VEuPathDB" id="PlasmoDB:PCYB_127410"/>
<organism evidence="4 5">
    <name type="scientific">Plasmodium cynomolgi (strain B)</name>
    <dbReference type="NCBI Taxonomy" id="1120755"/>
    <lineage>
        <taxon>Eukaryota</taxon>
        <taxon>Sar</taxon>
        <taxon>Alveolata</taxon>
        <taxon>Apicomplexa</taxon>
        <taxon>Aconoidasida</taxon>
        <taxon>Haemosporida</taxon>
        <taxon>Plasmodiidae</taxon>
        <taxon>Plasmodium</taxon>
        <taxon>Plasmodium (Plasmodium)</taxon>
    </lineage>
</organism>
<dbReference type="SUPFAM" id="SSF52402">
    <property type="entry name" value="Adenine nucleotide alpha hydrolases-like"/>
    <property type="match status" value="1"/>
</dbReference>
<keyword evidence="2" id="KW-0819">tRNA processing</keyword>
<dbReference type="GO" id="GO:0016783">
    <property type="term" value="F:sulfurtransferase activity"/>
    <property type="evidence" value="ECO:0007669"/>
    <property type="project" value="TreeGrafter"/>
</dbReference>
<dbReference type="RefSeq" id="XP_004224123.1">
    <property type="nucleotide sequence ID" value="XM_004224075.1"/>
</dbReference>
<keyword evidence="5" id="KW-1185">Reference proteome</keyword>
<dbReference type="GO" id="GO:0002143">
    <property type="term" value="P:tRNA wobble position uridine thiolation"/>
    <property type="evidence" value="ECO:0007669"/>
    <property type="project" value="TreeGrafter"/>
</dbReference>
<sequence>MKANCVLCYKCKKNNAVVCTREKSCKDCFLQLVEYTFKNTLREKCLFKNKGGYNFQLPGQLVQKNDKREDMQEKKCNKPVVQGEYAPCEHGHFAGRSSCKELNEGMYSDGTEKKGKNVTTLGTQPQKKKTAIAFSGEICSSFLLFLFVKYLKNVKNRKNDLLLTNEYCVFSEIIFVDIFQDENYILSLIGAIEEMFRGFEESGDSKGGNNDEAEEAAEEAVEAAGEAVDKSAYHEAYHRDNQSEEHEEKNQHSRKHGESSPLESSDKILFVNGVFKKINKVVFTVLKSNYFVSEHYKSEFLVHYDLVKKEKSYYLNYINELIIYNAILKYSIDENINYVLFGNNANNISNKSFLYTIFGNGINLPICTAYIDNRYKNVNFIKPLRDLLSKEIYIYCYYKNIAYLRNTSFDGNIVYRTINEMLSSLDSKNNTTSIINNTTGNLVNKVNFMNVGNEASIESVAKMANLTSATQHPRGGKNQEDYILTDVNTQDGEKIRDVEVIPEKLHSYSYIERDHAANYIEKCANTYKSFLVCYICSGNKETEEEKKFIKKMNKIQLTNLEKMKHTSLICSTCLSIFSSSDNFVNLFNVFFNI</sequence>
<dbReference type="PANTHER" id="PTHR20882:SF14">
    <property type="entry name" value="CYTOPLASMIC TRNA 2-THIOLATION PROTEIN 2"/>
    <property type="match status" value="1"/>
</dbReference>
<dbReference type="InterPro" id="IPR014729">
    <property type="entry name" value="Rossmann-like_a/b/a_fold"/>
</dbReference>
<dbReference type="PhylomeDB" id="K6UED8"/>
<proteinExistence type="predicted"/>
<evidence type="ECO:0000256" key="3">
    <source>
        <dbReference type="SAM" id="MobiDB-lite"/>
    </source>
</evidence>
<keyword evidence="1" id="KW-0963">Cytoplasm</keyword>
<dbReference type="InterPro" id="IPR019407">
    <property type="entry name" value="CTU2"/>
</dbReference>
<gene>
    <name evidence="4" type="ORF">PCYB_127410</name>
</gene>
<dbReference type="AlphaFoldDB" id="K6UED8"/>
<feature type="compositionally biased region" description="Basic and acidic residues" evidence="3">
    <location>
        <begin position="237"/>
        <end position="251"/>
    </location>
</feature>
<dbReference type="GeneID" id="14694549"/>
<dbReference type="PANTHER" id="PTHR20882">
    <property type="entry name" value="CYTOPLASMIC TRNA 2-THIOLATION PROTEIN 2"/>
    <property type="match status" value="1"/>
</dbReference>
<dbReference type="OMA" id="KEIYIYC"/>
<accession>K6UED8</accession>
<name>K6UED8_PLACD</name>
<evidence type="ECO:0000256" key="1">
    <source>
        <dbReference type="ARBA" id="ARBA00022490"/>
    </source>
</evidence>
<evidence type="ECO:0000256" key="2">
    <source>
        <dbReference type="ARBA" id="ARBA00022694"/>
    </source>
</evidence>
<evidence type="ECO:0000313" key="4">
    <source>
        <dbReference type="EMBL" id="GAB68176.1"/>
    </source>
</evidence>
<dbReference type="Proteomes" id="UP000006319">
    <property type="component" value="Chromosome 12"/>
</dbReference>
<protein>
    <recommendedName>
        <fullName evidence="6">Cytoplasmic tRNA 2-thiolation protein 2</fullName>
    </recommendedName>
</protein>
<feature type="region of interest" description="Disordered" evidence="3">
    <location>
        <begin position="200"/>
        <end position="220"/>
    </location>
</feature>
<dbReference type="GO" id="GO:0005829">
    <property type="term" value="C:cytosol"/>
    <property type="evidence" value="ECO:0007669"/>
    <property type="project" value="TreeGrafter"/>
</dbReference>
<evidence type="ECO:0000313" key="5">
    <source>
        <dbReference type="Proteomes" id="UP000006319"/>
    </source>
</evidence>
<reference evidence="4 5" key="1">
    <citation type="journal article" date="2012" name="Nat. Genet.">
        <title>Plasmodium cynomolgi genome sequences provide insight into Plasmodium vivax and the monkey malaria clade.</title>
        <authorList>
            <person name="Tachibana S."/>
            <person name="Sullivan S.A."/>
            <person name="Kawai S."/>
            <person name="Nakamura S."/>
            <person name="Kim H.R."/>
            <person name="Goto N."/>
            <person name="Arisue N."/>
            <person name="Palacpac N.M.Q."/>
            <person name="Honma H."/>
            <person name="Yagi M."/>
            <person name="Tougan T."/>
            <person name="Katakai Y."/>
            <person name="Kaneko O."/>
            <person name="Mita T."/>
            <person name="Kita K."/>
            <person name="Yasutomi Y."/>
            <person name="Sutton P.L."/>
            <person name="Shakhbatyan R."/>
            <person name="Horii T."/>
            <person name="Yasunaga T."/>
            <person name="Barnwell J.W."/>
            <person name="Escalante A.A."/>
            <person name="Carlton J.M."/>
            <person name="Tanabe K."/>
        </authorList>
    </citation>
    <scope>NUCLEOTIDE SEQUENCE [LARGE SCALE GENOMIC DNA]</scope>
    <source>
        <strain evidence="4 5">B</strain>
    </source>
</reference>
<dbReference type="Gene3D" id="3.40.50.620">
    <property type="entry name" value="HUPs"/>
    <property type="match status" value="1"/>
</dbReference>
<dbReference type="EMBL" id="DF157104">
    <property type="protein sequence ID" value="GAB68176.1"/>
    <property type="molecule type" value="Genomic_DNA"/>
</dbReference>
<feature type="region of interest" description="Disordered" evidence="3">
    <location>
        <begin position="237"/>
        <end position="262"/>
    </location>
</feature>
<dbReference type="GO" id="GO:0000049">
    <property type="term" value="F:tRNA binding"/>
    <property type="evidence" value="ECO:0007669"/>
    <property type="project" value="InterPro"/>
</dbReference>
<evidence type="ECO:0008006" key="6">
    <source>
        <dbReference type="Google" id="ProtNLM"/>
    </source>
</evidence>
<dbReference type="KEGG" id="pcy:PCYB_127410"/>
<dbReference type="OrthoDB" id="25129at2759"/>
<feature type="compositionally biased region" description="Acidic residues" evidence="3">
    <location>
        <begin position="211"/>
        <end position="220"/>
    </location>
</feature>
<dbReference type="eggNOG" id="ENOG502TNB2">
    <property type="taxonomic scope" value="Eukaryota"/>
</dbReference>